<proteinExistence type="inferred from homology"/>
<accession>A0A9P7BBR4</accession>
<dbReference type="GO" id="GO:0008157">
    <property type="term" value="F:protein phosphatase 1 binding"/>
    <property type="evidence" value="ECO:0007669"/>
    <property type="project" value="TreeGrafter"/>
</dbReference>
<evidence type="ECO:0000256" key="3">
    <source>
        <dbReference type="SAM" id="MobiDB-lite"/>
    </source>
</evidence>
<keyword evidence="5" id="KW-1185">Reference proteome</keyword>
<dbReference type="PANTHER" id="PTHR20835">
    <property type="entry name" value="E3 UBIQUITIN-PROTEIN LIGASE PPP1R11-RELATED"/>
    <property type="match status" value="1"/>
</dbReference>
<sequence>MAGHGNNNNNGDTNSTVQGSQTITLSQPVPVLTLRASENKENIKDGKKTQDKPNIRWDEGTVDNENMGKKKTKICCIFHPQDEDDEFAEPEVHMHNKPSDSESDSSDSSGESEDDNKKNYSFDERRKRRLERRHMKLAKENSVEPNAYEFQPDYSHRRAQNGLNAHP</sequence>
<reference evidence="4 5" key="1">
    <citation type="submission" date="2020-11" db="EMBL/GenBank/DDBJ databases">
        <title>Kefir isolates.</title>
        <authorList>
            <person name="Marcisauskas S."/>
            <person name="Kim Y."/>
            <person name="Blasche S."/>
        </authorList>
    </citation>
    <scope>NUCLEOTIDE SEQUENCE [LARGE SCALE GENOMIC DNA]</scope>
    <source>
        <strain evidence="4 5">OG2</strain>
    </source>
</reference>
<name>A0A9P7BBR4_MAUEX</name>
<feature type="compositionally biased region" description="Polar residues" evidence="3">
    <location>
        <begin position="12"/>
        <end position="27"/>
    </location>
</feature>
<dbReference type="Proteomes" id="UP000750334">
    <property type="component" value="Unassembled WGS sequence"/>
</dbReference>
<dbReference type="GO" id="GO:0005634">
    <property type="term" value="C:nucleus"/>
    <property type="evidence" value="ECO:0007669"/>
    <property type="project" value="UniProtKB-SubCell"/>
</dbReference>
<evidence type="ECO:0000313" key="5">
    <source>
        <dbReference type="Proteomes" id="UP000750334"/>
    </source>
</evidence>
<organism evidence="4 5">
    <name type="scientific">Maudiozyma exigua</name>
    <name type="common">Yeast</name>
    <name type="synonym">Kazachstania exigua</name>
    <dbReference type="NCBI Taxonomy" id="34358"/>
    <lineage>
        <taxon>Eukaryota</taxon>
        <taxon>Fungi</taxon>
        <taxon>Dikarya</taxon>
        <taxon>Ascomycota</taxon>
        <taxon>Saccharomycotina</taxon>
        <taxon>Saccharomycetes</taxon>
        <taxon>Saccharomycetales</taxon>
        <taxon>Saccharomycetaceae</taxon>
        <taxon>Maudiozyma</taxon>
    </lineage>
</organism>
<feature type="compositionally biased region" description="Basic and acidic residues" evidence="3">
    <location>
        <begin position="37"/>
        <end position="59"/>
    </location>
</feature>
<dbReference type="OrthoDB" id="307488at2759"/>
<feature type="compositionally biased region" description="Acidic residues" evidence="3">
    <location>
        <begin position="101"/>
        <end position="114"/>
    </location>
</feature>
<dbReference type="PANTHER" id="PTHR20835:SF0">
    <property type="entry name" value="E3 UBIQUITIN-PROTEIN LIGASE PPP1R11"/>
    <property type="match status" value="1"/>
</dbReference>
<gene>
    <name evidence="4" type="primary">YPI1</name>
    <name evidence="4" type="ORF">C6P45_004471</name>
</gene>
<comment type="similarity">
    <text evidence="1 2">Belongs to the YPI1 family.</text>
</comment>
<evidence type="ECO:0000256" key="2">
    <source>
        <dbReference type="RuleBase" id="RU367162"/>
    </source>
</evidence>
<feature type="region of interest" description="Disordered" evidence="3">
    <location>
        <begin position="81"/>
        <end position="167"/>
    </location>
</feature>
<keyword evidence="2" id="KW-0539">Nucleus</keyword>
<evidence type="ECO:0000256" key="1">
    <source>
        <dbReference type="ARBA" id="ARBA00005605"/>
    </source>
</evidence>
<protein>
    <recommendedName>
        <fullName evidence="2">Type 1 phosphatases regulator</fullName>
    </recommendedName>
</protein>
<comment type="caution">
    <text evidence="4">The sequence shown here is derived from an EMBL/GenBank/DDBJ whole genome shotgun (WGS) entry which is preliminary data.</text>
</comment>
<feature type="compositionally biased region" description="Low complexity" evidence="3">
    <location>
        <begin position="1"/>
        <end position="11"/>
    </location>
</feature>
<dbReference type="EMBL" id="PUHR01000060">
    <property type="protein sequence ID" value="KAG0668696.1"/>
    <property type="molecule type" value="Genomic_DNA"/>
</dbReference>
<dbReference type="Pfam" id="PF07491">
    <property type="entry name" value="PPI_Ypi1"/>
    <property type="match status" value="1"/>
</dbReference>
<comment type="function">
    <text evidence="2">Regulator of type 1 phosphatases which maintains protein phosphatase activity under strict control.</text>
</comment>
<dbReference type="GO" id="GO:0004865">
    <property type="term" value="F:protein serine/threonine phosphatase inhibitor activity"/>
    <property type="evidence" value="ECO:0007669"/>
    <property type="project" value="UniProtKB-UniRule"/>
</dbReference>
<comment type="subcellular location">
    <subcellularLocation>
        <location evidence="2">Nucleus</location>
    </subcellularLocation>
</comment>
<feature type="compositionally biased region" description="Basic and acidic residues" evidence="3">
    <location>
        <begin position="115"/>
        <end position="125"/>
    </location>
</feature>
<feature type="region of interest" description="Disordered" evidence="3">
    <location>
        <begin position="1"/>
        <end position="66"/>
    </location>
</feature>
<feature type="compositionally biased region" description="Basic and acidic residues" evidence="3">
    <location>
        <begin position="90"/>
        <end position="100"/>
    </location>
</feature>
<dbReference type="AlphaFoldDB" id="A0A9P7BBR4"/>
<dbReference type="InterPro" id="IPR011107">
    <property type="entry name" value="PPI_Ypi1"/>
</dbReference>
<feature type="compositionally biased region" description="Basic residues" evidence="3">
    <location>
        <begin position="126"/>
        <end position="136"/>
    </location>
</feature>
<evidence type="ECO:0000313" key="4">
    <source>
        <dbReference type="EMBL" id="KAG0668696.1"/>
    </source>
</evidence>